<accession>A0A8B8KKU4</accession>
<proteinExistence type="predicted"/>
<dbReference type="Proteomes" id="UP000694853">
    <property type="component" value="Unplaced"/>
</dbReference>
<evidence type="ECO:0000313" key="1">
    <source>
        <dbReference type="Proteomes" id="UP000694853"/>
    </source>
</evidence>
<dbReference type="GeneID" id="113856657"/>
<dbReference type="RefSeq" id="XP_027344401.1">
    <property type="nucleotide sequence ID" value="XM_027488600.1"/>
</dbReference>
<protein>
    <submittedName>
        <fullName evidence="2">Uncharacterized protein LOC113856657</fullName>
    </submittedName>
</protein>
<reference evidence="1" key="1">
    <citation type="journal article" date="2019" name="Toxins">
        <title>Detection of Abrin-Like and Prepropulchellin-Like Toxin Genes and Transcripts Using Whole Genome Sequencing and Full-Length Transcript Sequencing of Abrus precatorius.</title>
        <authorList>
            <person name="Hovde B.T."/>
            <person name="Daligault H.E."/>
            <person name="Hanschen E.R."/>
            <person name="Kunde Y.A."/>
            <person name="Johnson M.B."/>
            <person name="Starkenburg S.R."/>
            <person name="Johnson S.L."/>
        </authorList>
    </citation>
    <scope>NUCLEOTIDE SEQUENCE [LARGE SCALE GENOMIC DNA]</scope>
</reference>
<gene>
    <name evidence="2" type="primary">LOC113856657</name>
</gene>
<dbReference type="PANTHER" id="PTHR11439:SF463">
    <property type="entry name" value="REVERSE TRANSCRIPTASE TY1_COPIA-TYPE DOMAIN-CONTAINING PROTEIN"/>
    <property type="match status" value="1"/>
</dbReference>
<keyword evidence="1" id="KW-1185">Reference proteome</keyword>
<organism evidence="1 2">
    <name type="scientific">Abrus precatorius</name>
    <name type="common">Indian licorice</name>
    <name type="synonym">Glycine abrus</name>
    <dbReference type="NCBI Taxonomy" id="3816"/>
    <lineage>
        <taxon>Eukaryota</taxon>
        <taxon>Viridiplantae</taxon>
        <taxon>Streptophyta</taxon>
        <taxon>Embryophyta</taxon>
        <taxon>Tracheophyta</taxon>
        <taxon>Spermatophyta</taxon>
        <taxon>Magnoliopsida</taxon>
        <taxon>eudicotyledons</taxon>
        <taxon>Gunneridae</taxon>
        <taxon>Pentapetalae</taxon>
        <taxon>rosids</taxon>
        <taxon>fabids</taxon>
        <taxon>Fabales</taxon>
        <taxon>Fabaceae</taxon>
        <taxon>Papilionoideae</taxon>
        <taxon>50 kb inversion clade</taxon>
        <taxon>NPAAA clade</taxon>
        <taxon>indigoferoid/millettioid clade</taxon>
        <taxon>Abreae</taxon>
        <taxon>Abrus</taxon>
    </lineage>
</organism>
<reference evidence="2" key="2">
    <citation type="submission" date="2025-08" db="UniProtKB">
        <authorList>
            <consortium name="RefSeq"/>
        </authorList>
    </citation>
    <scope>IDENTIFICATION</scope>
    <source>
        <tissue evidence="2">Young leaves</tissue>
    </source>
</reference>
<sequence>MSILHSFIHEEVYMHLPPGFEVARSHTGISICQRKYAMDLLESAKLLARKPCKTPMDYTLKLHKSLGTPLNDPEVYRTLLGKLIYLTNIRLDISFSVTHLSQFMAQPTDVHYQAALRVLRFIKNATGRGLFFPSNSDLKLKGFTNSEWGSCLDTRRSVTGFCFFLGNALISWKSKKQPTISKSSSKAEYRALSQATCEA</sequence>
<dbReference type="AlphaFoldDB" id="A0A8B8KKU4"/>
<dbReference type="PANTHER" id="PTHR11439">
    <property type="entry name" value="GAG-POL-RELATED RETROTRANSPOSON"/>
    <property type="match status" value="1"/>
</dbReference>
<dbReference type="KEGG" id="aprc:113856657"/>
<name>A0A8B8KKU4_ABRPR</name>
<evidence type="ECO:0000313" key="2">
    <source>
        <dbReference type="RefSeq" id="XP_027344401.1"/>
    </source>
</evidence>
<dbReference type="CDD" id="cd09272">
    <property type="entry name" value="RNase_HI_RT_Ty1"/>
    <property type="match status" value="1"/>
</dbReference>
<dbReference type="OrthoDB" id="414945at2759"/>